<sequence>MSKQDRNLVLPNLALQPERQSTSNPSSLTNNASPEDIHVAIFKTLLNQHDTREVLLALQQQTSLSSGILAASYLNISLQYGADSATARLFNNASIAYSSRNYDGLVHSATRLINAGSLKEANAILSHLSEFAGQHLNTRILYLKYLFRDRRLDELRQQFENIPIRDYRVSEELLGLRIRYECDIGNPEAGLAWLTDLGAYETLSPRLIQSAIYCLISLARYDDVVPLLEIWLNLDFSYQYNAKHILLVATQTGETIRLIRAIEQLHGWFTSPDLIRLRSALITLDSTQQRIHNGNDQDHKPENTEQQEQSSLGVHPSPLHTVSESAIFFCTDAEYTAPAIVALISLALTIERSENLPDLYIFVLPETHSLWERIADNFNKEFSSLTLRVVSTLQMQLSQCRTKYGFNTMGDVQSTMAYARIYASRYLSQCGVARALYLDSDVVVQFSPLPLLYMDMEEFPLAACNDQIDPLVDKAIKLHGITNGRYFNSGVMLLDFHHPATLPAIEAAIAYSEDTDNLLIFQDQCALNKAIRGLYLPLDNKYNCYMPPGRPVSAIHENATIVHFVNTPKPWHLAYLGQGVTLWSRFYDHAVRIFGKDIFLSI</sequence>
<evidence type="ECO:0000313" key="6">
    <source>
        <dbReference type="Proteomes" id="UP001138460"/>
    </source>
</evidence>
<dbReference type="RefSeq" id="WP_129704376.1">
    <property type="nucleotide sequence ID" value="NZ_CP139172.1"/>
</dbReference>
<feature type="compositionally biased region" description="Polar residues" evidence="4">
    <location>
        <begin position="18"/>
        <end position="32"/>
    </location>
</feature>
<dbReference type="OrthoDB" id="9807549at2"/>
<dbReference type="PANTHER" id="PTHR13778:SF47">
    <property type="entry name" value="LIPOPOLYSACCHARIDE 1,3-GALACTOSYLTRANSFERASE"/>
    <property type="match status" value="1"/>
</dbReference>
<gene>
    <name evidence="5" type="ORF">CLR69_07270</name>
</gene>
<feature type="compositionally biased region" description="Basic and acidic residues" evidence="4">
    <location>
        <begin position="293"/>
        <end position="303"/>
    </location>
</feature>
<protein>
    <submittedName>
        <fullName evidence="5">Glycosyl transferase</fullName>
    </submittedName>
</protein>
<keyword evidence="2 5" id="KW-0808">Transferase</keyword>
<dbReference type="PANTHER" id="PTHR13778">
    <property type="entry name" value="GLYCOSYLTRANSFERASE 8 DOMAIN-CONTAINING PROTEIN"/>
    <property type="match status" value="1"/>
</dbReference>
<keyword evidence="6" id="KW-1185">Reference proteome</keyword>
<feature type="region of interest" description="Disordered" evidence="4">
    <location>
        <begin position="1"/>
        <end position="32"/>
    </location>
</feature>
<dbReference type="Gene3D" id="3.90.550.10">
    <property type="entry name" value="Spore Coat Polysaccharide Biosynthesis Protein SpsA, Chain A"/>
    <property type="match status" value="1"/>
</dbReference>
<dbReference type="InterPro" id="IPR050748">
    <property type="entry name" value="Glycosyltrans_8_dom-fam"/>
</dbReference>
<dbReference type="GO" id="GO:0016757">
    <property type="term" value="F:glycosyltransferase activity"/>
    <property type="evidence" value="ECO:0007669"/>
    <property type="project" value="UniProtKB-KW"/>
</dbReference>
<reference evidence="5 6" key="1">
    <citation type="journal article" date="2018" name="Syst. Appl. Microbiol.">
        <title>Pectobacterium zantedeschiae sp. nov. a new species of a soft rot pathogen isolated from Calla lily (Zantedeschia spp.).</title>
        <authorList>
            <person name="Waleron M."/>
            <person name="Misztak A."/>
            <person name="Waleron M."/>
            <person name="Franczuk M."/>
            <person name="Jonca J."/>
            <person name="Wielgomas B."/>
            <person name="Mikicinski A."/>
            <person name="Popovic T."/>
            <person name="Waleron K."/>
        </authorList>
    </citation>
    <scope>NUCLEOTIDE SEQUENCE [LARGE SCALE GENOMIC DNA]</scope>
    <source>
        <strain evidence="5 6">9M</strain>
    </source>
</reference>
<evidence type="ECO:0000256" key="3">
    <source>
        <dbReference type="ARBA" id="ARBA00022723"/>
    </source>
</evidence>
<dbReference type="EMBL" id="NWTM01000001">
    <property type="protein sequence ID" value="RYC44801.1"/>
    <property type="molecule type" value="Genomic_DNA"/>
</dbReference>
<evidence type="ECO:0000256" key="1">
    <source>
        <dbReference type="ARBA" id="ARBA00022676"/>
    </source>
</evidence>
<dbReference type="SUPFAM" id="SSF53448">
    <property type="entry name" value="Nucleotide-diphospho-sugar transferases"/>
    <property type="match status" value="1"/>
</dbReference>
<name>A0A9X8P5S7_9GAMM</name>
<evidence type="ECO:0000256" key="2">
    <source>
        <dbReference type="ARBA" id="ARBA00022679"/>
    </source>
</evidence>
<keyword evidence="3" id="KW-0479">Metal-binding</keyword>
<dbReference type="GO" id="GO:0046872">
    <property type="term" value="F:metal ion binding"/>
    <property type="evidence" value="ECO:0007669"/>
    <property type="project" value="UniProtKB-KW"/>
</dbReference>
<evidence type="ECO:0000256" key="4">
    <source>
        <dbReference type="SAM" id="MobiDB-lite"/>
    </source>
</evidence>
<evidence type="ECO:0000313" key="5">
    <source>
        <dbReference type="EMBL" id="RYC44801.1"/>
    </source>
</evidence>
<comment type="caution">
    <text evidence="5">The sequence shown here is derived from an EMBL/GenBank/DDBJ whole genome shotgun (WGS) entry which is preliminary data.</text>
</comment>
<feature type="region of interest" description="Disordered" evidence="4">
    <location>
        <begin position="291"/>
        <end position="315"/>
    </location>
</feature>
<keyword evidence="1" id="KW-0328">Glycosyltransferase</keyword>
<dbReference type="Pfam" id="PF01501">
    <property type="entry name" value="Glyco_transf_8"/>
    <property type="match status" value="1"/>
</dbReference>
<dbReference type="AlphaFoldDB" id="A0A9X8P5S7"/>
<organism evidence="5 6">
    <name type="scientific">Pectobacterium zantedeschiae</name>
    <dbReference type="NCBI Taxonomy" id="2034769"/>
    <lineage>
        <taxon>Bacteria</taxon>
        <taxon>Pseudomonadati</taxon>
        <taxon>Pseudomonadota</taxon>
        <taxon>Gammaproteobacteria</taxon>
        <taxon>Enterobacterales</taxon>
        <taxon>Pectobacteriaceae</taxon>
        <taxon>Pectobacterium</taxon>
    </lineage>
</organism>
<dbReference type="InterPro" id="IPR029044">
    <property type="entry name" value="Nucleotide-diphossugar_trans"/>
</dbReference>
<dbReference type="InterPro" id="IPR002495">
    <property type="entry name" value="Glyco_trans_8"/>
</dbReference>
<proteinExistence type="predicted"/>
<accession>A0A9X8P5S7</accession>
<dbReference type="Proteomes" id="UP001138460">
    <property type="component" value="Unassembled WGS sequence"/>
</dbReference>